<dbReference type="InterPro" id="IPR051310">
    <property type="entry name" value="MCP_chemotaxis"/>
</dbReference>
<keyword evidence="1" id="KW-0488">Methylation</keyword>
<sequence length="82" mass="8809">MALGGIPLKQRLTMAETVDAVKPVTDITGEIWAASEKQSSGIEQVNQAINQMDKVTQQNAAPVQAHNLNQAVGLFQFADDLC</sequence>
<accession>A0A1U9VKW5</accession>
<protein>
    <recommendedName>
        <fullName evidence="5">Methyl-accepting chemotaxis protein</fullName>
    </recommendedName>
</protein>
<dbReference type="GO" id="GO:0006935">
    <property type="term" value="P:chemotaxis"/>
    <property type="evidence" value="ECO:0007669"/>
    <property type="project" value="TreeGrafter"/>
</dbReference>
<reference evidence="3 4" key="1">
    <citation type="submission" date="2017-02" db="EMBL/GenBank/DDBJ databases">
        <title>Blood Disease Bacterium A2-HR MARDI.</title>
        <authorList>
            <person name="Badrun R."/>
            <person name="Abu Bakar N."/>
            <person name="Laboh R."/>
        </authorList>
    </citation>
    <scope>NUCLEOTIDE SEQUENCE [LARGE SCALE GENOMIC DNA]</scope>
    <source>
        <strain evidence="3 4">A2-HR MARDI</strain>
    </source>
</reference>
<dbReference type="AlphaFoldDB" id="A0A1U9VKW5"/>
<dbReference type="Proteomes" id="UP000189628">
    <property type="component" value="Chromosome"/>
</dbReference>
<gene>
    <name evidence="3" type="ORF">B0B51_16350</name>
</gene>
<evidence type="ECO:0008006" key="5">
    <source>
        <dbReference type="Google" id="ProtNLM"/>
    </source>
</evidence>
<dbReference type="Gene3D" id="1.10.287.950">
    <property type="entry name" value="Methyl-accepting chemotaxis protein"/>
    <property type="match status" value="1"/>
</dbReference>
<evidence type="ECO:0000256" key="1">
    <source>
        <dbReference type="ARBA" id="ARBA00022481"/>
    </source>
</evidence>
<name>A0A1U9VKW5_9RALS</name>
<organism evidence="3 4">
    <name type="scientific">blood disease bacterium A2-HR MARDI</name>
    <dbReference type="NCBI Taxonomy" id="1944648"/>
    <lineage>
        <taxon>Bacteria</taxon>
        <taxon>Pseudomonadati</taxon>
        <taxon>Pseudomonadota</taxon>
        <taxon>Betaproteobacteria</taxon>
        <taxon>Burkholderiales</taxon>
        <taxon>Burkholderiaceae</taxon>
        <taxon>Ralstonia</taxon>
        <taxon>Ralstonia solanacearum species complex</taxon>
    </lineage>
</organism>
<dbReference type="SUPFAM" id="SSF58104">
    <property type="entry name" value="Methyl-accepting chemotaxis protein (MCP) signaling domain"/>
    <property type="match status" value="1"/>
</dbReference>
<dbReference type="GO" id="GO:0004888">
    <property type="term" value="F:transmembrane signaling receptor activity"/>
    <property type="evidence" value="ECO:0007669"/>
    <property type="project" value="TreeGrafter"/>
</dbReference>
<evidence type="ECO:0000313" key="4">
    <source>
        <dbReference type="Proteomes" id="UP000189628"/>
    </source>
</evidence>
<proteinExistence type="inferred from homology"/>
<evidence type="ECO:0000313" key="3">
    <source>
        <dbReference type="EMBL" id="AQW31338.1"/>
    </source>
</evidence>
<dbReference type="PANTHER" id="PTHR43531:SF14">
    <property type="entry name" value="METHYL-ACCEPTING CHEMOTAXIS PROTEIN I-RELATED"/>
    <property type="match status" value="1"/>
</dbReference>
<evidence type="ECO:0000256" key="2">
    <source>
        <dbReference type="ARBA" id="ARBA00029447"/>
    </source>
</evidence>
<dbReference type="EMBL" id="CP019911">
    <property type="protein sequence ID" value="AQW31338.1"/>
    <property type="molecule type" value="Genomic_DNA"/>
</dbReference>
<dbReference type="GO" id="GO:0005886">
    <property type="term" value="C:plasma membrane"/>
    <property type="evidence" value="ECO:0007669"/>
    <property type="project" value="TreeGrafter"/>
</dbReference>
<dbReference type="PANTHER" id="PTHR43531">
    <property type="entry name" value="PROTEIN ICFG"/>
    <property type="match status" value="1"/>
</dbReference>
<comment type="similarity">
    <text evidence="2">Belongs to the methyl-accepting chemotaxis (MCP) protein family.</text>
</comment>